<evidence type="ECO:0000256" key="12">
    <source>
        <dbReference type="RuleBase" id="RU361169"/>
    </source>
</evidence>
<dbReference type="AlphaFoldDB" id="A0AB40CK89"/>
<evidence type="ECO:0000256" key="4">
    <source>
        <dbReference type="ARBA" id="ARBA00022512"/>
    </source>
</evidence>
<dbReference type="GO" id="GO:0004650">
    <property type="term" value="F:polygalacturonase activity"/>
    <property type="evidence" value="ECO:0007669"/>
    <property type="project" value="UniProtKB-EC"/>
</dbReference>
<dbReference type="Pfam" id="PF00295">
    <property type="entry name" value="Glyco_hydro_28"/>
    <property type="match status" value="1"/>
</dbReference>
<evidence type="ECO:0000256" key="3">
    <source>
        <dbReference type="ARBA" id="ARBA00012736"/>
    </source>
</evidence>
<dbReference type="Gene3D" id="2.160.20.10">
    <property type="entry name" value="Single-stranded right-handed beta-helix, Pectin lyase-like"/>
    <property type="match status" value="1"/>
</dbReference>
<evidence type="ECO:0000313" key="13">
    <source>
        <dbReference type="Proteomes" id="UP001515500"/>
    </source>
</evidence>
<evidence type="ECO:0000256" key="9">
    <source>
        <dbReference type="ARBA" id="ARBA00023316"/>
    </source>
</evidence>
<keyword evidence="7 12" id="KW-0378">Hydrolase</keyword>
<evidence type="ECO:0000256" key="11">
    <source>
        <dbReference type="PROSITE-ProRule" id="PRU10052"/>
    </source>
</evidence>
<dbReference type="InterPro" id="IPR011050">
    <property type="entry name" value="Pectin_lyase_fold/virulence"/>
</dbReference>
<dbReference type="GeneID" id="120277599"/>
<dbReference type="GO" id="GO:0010047">
    <property type="term" value="P:fruit dehiscence"/>
    <property type="evidence" value="ECO:0007669"/>
    <property type="project" value="UniProtKB-ARBA"/>
</dbReference>
<sequence>MKHSIDYDSSSSYNKAVLIDVEDYGAKGDGRDDSEAFEKAWGVTCSSSQPVTFMVASDKKYKLKPLTFQGPCKSNVKVMIEGSIEASSDQSDWDGKDERHWLLFDEINDLEVGGGGTIDGNGNIWWQNSCKIKTSLPCRDAPTAMTFSNCKNLKVNDLSIRNSQQIHVSFESCSNVHASQLSISSPESSPNTDGIHVTGTQNINITNCAIQTGDDCISIVGGSQGVKAMSITCGPGHGISIGSLGSDDSENYVSDVVVDTATLTGTTNGVRIKTWQGGSGYAKRITFQNINMNNVENPIIIDQNYCDSKRPCDEQKSAVEVSDILYKNIKGTSASEIAVDFQCSKSVPCHGIVLQDINLVKEGGGTAKSSCKNVEWTKEAQTLPEPCAENY</sequence>
<dbReference type="GO" id="GO:0005975">
    <property type="term" value="P:carbohydrate metabolic process"/>
    <property type="evidence" value="ECO:0007669"/>
    <property type="project" value="InterPro"/>
</dbReference>
<keyword evidence="6" id="KW-0732">Signal</keyword>
<reference evidence="14" key="1">
    <citation type="submission" date="2025-08" db="UniProtKB">
        <authorList>
            <consortium name="RefSeq"/>
        </authorList>
    </citation>
    <scope>IDENTIFICATION</scope>
</reference>
<feature type="active site" evidence="11">
    <location>
        <position position="237"/>
    </location>
</feature>
<dbReference type="RefSeq" id="XP_039140393.1">
    <property type="nucleotide sequence ID" value="XM_039284459.1"/>
</dbReference>
<keyword evidence="5" id="KW-0964">Secreted</keyword>
<accession>A0AB40CK89</accession>
<evidence type="ECO:0000256" key="1">
    <source>
        <dbReference type="ARBA" id="ARBA00004191"/>
    </source>
</evidence>
<name>A0AB40CK89_DIOCR</name>
<dbReference type="PROSITE" id="PS00502">
    <property type="entry name" value="POLYGALACTURONASE"/>
    <property type="match status" value="1"/>
</dbReference>
<dbReference type="InterPro" id="IPR006626">
    <property type="entry name" value="PbH1"/>
</dbReference>
<dbReference type="GO" id="GO:0009901">
    <property type="term" value="P:anther dehiscence"/>
    <property type="evidence" value="ECO:0007669"/>
    <property type="project" value="UniProtKB-ARBA"/>
</dbReference>
<evidence type="ECO:0000256" key="8">
    <source>
        <dbReference type="ARBA" id="ARBA00023295"/>
    </source>
</evidence>
<keyword evidence="13" id="KW-1185">Reference proteome</keyword>
<keyword evidence="9" id="KW-0961">Cell wall biogenesis/degradation</keyword>
<comment type="similarity">
    <text evidence="2 12">Belongs to the glycosyl hydrolase 28 family.</text>
</comment>
<evidence type="ECO:0000256" key="6">
    <source>
        <dbReference type="ARBA" id="ARBA00022729"/>
    </source>
</evidence>
<comment type="catalytic activity">
    <reaction evidence="10">
        <text>(1,4-alpha-D-galacturonosyl)n+m + H2O = (1,4-alpha-D-galacturonosyl)n + (1,4-alpha-D-galacturonosyl)m.</text>
        <dbReference type="EC" id="3.2.1.15"/>
    </reaction>
</comment>
<dbReference type="SUPFAM" id="SSF51126">
    <property type="entry name" value="Pectin lyase-like"/>
    <property type="match status" value="1"/>
</dbReference>
<dbReference type="FunFam" id="2.160.20.10:FF:000028">
    <property type="entry name" value="Polygalacturonase QRT2"/>
    <property type="match status" value="1"/>
</dbReference>
<comment type="subcellular location">
    <subcellularLocation>
        <location evidence="1">Secreted</location>
        <location evidence="1">Cell wall</location>
    </subcellularLocation>
</comment>
<dbReference type="EC" id="3.2.1.15" evidence="3"/>
<dbReference type="SMART" id="SM00710">
    <property type="entry name" value="PbH1"/>
    <property type="match status" value="4"/>
</dbReference>
<organism evidence="13 14">
    <name type="scientific">Dioscorea cayennensis subsp. rotundata</name>
    <name type="common">White Guinea yam</name>
    <name type="synonym">Dioscorea rotundata</name>
    <dbReference type="NCBI Taxonomy" id="55577"/>
    <lineage>
        <taxon>Eukaryota</taxon>
        <taxon>Viridiplantae</taxon>
        <taxon>Streptophyta</taxon>
        <taxon>Embryophyta</taxon>
        <taxon>Tracheophyta</taxon>
        <taxon>Spermatophyta</taxon>
        <taxon>Magnoliopsida</taxon>
        <taxon>Liliopsida</taxon>
        <taxon>Dioscoreales</taxon>
        <taxon>Dioscoreaceae</taxon>
        <taxon>Dioscorea</taxon>
    </lineage>
</organism>
<evidence type="ECO:0000256" key="10">
    <source>
        <dbReference type="ARBA" id="ARBA00034074"/>
    </source>
</evidence>
<evidence type="ECO:0000313" key="14">
    <source>
        <dbReference type="RefSeq" id="XP_039140393.1"/>
    </source>
</evidence>
<evidence type="ECO:0000256" key="5">
    <source>
        <dbReference type="ARBA" id="ARBA00022525"/>
    </source>
</evidence>
<dbReference type="Proteomes" id="UP001515500">
    <property type="component" value="Chromosome 15"/>
</dbReference>
<evidence type="ECO:0000256" key="7">
    <source>
        <dbReference type="ARBA" id="ARBA00022801"/>
    </source>
</evidence>
<gene>
    <name evidence="14" type="primary">LOC120277599</name>
</gene>
<dbReference type="GO" id="GO:0009830">
    <property type="term" value="P:cell wall modification involved in abscission"/>
    <property type="evidence" value="ECO:0007669"/>
    <property type="project" value="UniProtKB-ARBA"/>
</dbReference>
<protein>
    <recommendedName>
        <fullName evidence="3">endo-polygalacturonase</fullName>
        <ecNumber evidence="3">3.2.1.15</ecNumber>
    </recommendedName>
</protein>
<keyword evidence="8 12" id="KW-0326">Glycosidase</keyword>
<dbReference type="PANTHER" id="PTHR31375">
    <property type="match status" value="1"/>
</dbReference>
<proteinExistence type="inferred from homology"/>
<dbReference type="InterPro" id="IPR000743">
    <property type="entry name" value="Glyco_hydro_28"/>
</dbReference>
<evidence type="ECO:0000256" key="2">
    <source>
        <dbReference type="ARBA" id="ARBA00008834"/>
    </source>
</evidence>
<keyword evidence="4" id="KW-0134">Cell wall</keyword>
<dbReference type="InterPro" id="IPR012334">
    <property type="entry name" value="Pectin_lyas_fold"/>
</dbReference>